<accession>A0A098THG0</accession>
<comment type="caution">
    <text evidence="1">The sequence shown here is derived from an EMBL/GenBank/DDBJ whole genome shotgun (WGS) entry which is preliminary data.</text>
</comment>
<dbReference type="NCBIfam" id="TIGR04255">
    <property type="entry name" value="sporadTIGR04255"/>
    <property type="match status" value="1"/>
</dbReference>
<keyword evidence="2" id="KW-1185">Reference proteome</keyword>
<dbReference type="AlphaFoldDB" id="A0A098THG0"/>
<dbReference type="OrthoDB" id="7107919at2"/>
<evidence type="ECO:0000313" key="2">
    <source>
        <dbReference type="Proteomes" id="UP000030170"/>
    </source>
</evidence>
<sequence>MKTVAPKMSFAPVFYTLAQVQFNPIAQMSDYVARLQERLRRGGFPDFQAENQFELTIRRLDESQPDVQPQQHMRWSFMNAKRTEGYLLLSNALVFNTTIYDTFADFLQKTIFGLSLVHEIVELAYVERIGLRYLDAIVPLSNDTLQQYLNPSLLGFSAHLQGRLNHSFTETVTVIEEGNLVARAVITDGALALSPDLITLQLELQARFKEINGRNAVLDTDYFVVKRNSFDLKEIEDQLLKAHDIITNAFKVSVTDYAREKWA</sequence>
<dbReference type="RefSeq" id="WP_036535024.1">
    <property type="nucleotide sequence ID" value="NZ_JJML01000041.1"/>
</dbReference>
<dbReference type="Proteomes" id="UP000030170">
    <property type="component" value="Unassembled WGS sequence"/>
</dbReference>
<proteinExistence type="predicted"/>
<dbReference type="EMBL" id="JJML01000041">
    <property type="protein sequence ID" value="KGF72015.1"/>
    <property type="molecule type" value="Genomic_DNA"/>
</dbReference>
<gene>
    <name evidence="1" type="ORF">DO97_13360</name>
</gene>
<name>A0A098THG0_9CYAN</name>
<reference evidence="1 2" key="1">
    <citation type="journal article" date="2014" name="Mol. Ecol.">
        <title>Evolution of Synechococcus.</title>
        <authorList>
            <person name="Dvorak P."/>
            <person name="Casamatta D."/>
            <person name="Hasler P."/>
            <person name="Poulickova A."/>
            <person name="Ondrej V."/>
            <person name="Sanges R."/>
        </authorList>
    </citation>
    <scope>NUCLEOTIDE SEQUENCE [LARGE SCALE GENOMIC DNA]</scope>
    <source>
        <strain evidence="1 2">CAUP A 1101</strain>
    </source>
</reference>
<dbReference type="InterPro" id="IPR026349">
    <property type="entry name" value="CHP04255"/>
</dbReference>
<evidence type="ECO:0000313" key="1">
    <source>
        <dbReference type="EMBL" id="KGF72015.1"/>
    </source>
</evidence>
<organism evidence="1 2">
    <name type="scientific">Neosynechococcus sphagnicola sy1</name>
    <dbReference type="NCBI Taxonomy" id="1497020"/>
    <lineage>
        <taxon>Bacteria</taxon>
        <taxon>Bacillati</taxon>
        <taxon>Cyanobacteriota</taxon>
        <taxon>Cyanophyceae</taxon>
        <taxon>Neosynechococcales</taxon>
        <taxon>Neosynechococcaceae</taxon>
        <taxon>Neosynechococcus</taxon>
    </lineage>
</organism>
<protein>
    <recommendedName>
        <fullName evidence="3">TIGR04255 family protein</fullName>
    </recommendedName>
</protein>
<evidence type="ECO:0008006" key="3">
    <source>
        <dbReference type="Google" id="ProtNLM"/>
    </source>
</evidence>